<reference evidence="1" key="1">
    <citation type="submission" date="2016-05" db="EMBL/GenBank/DDBJ databases">
        <authorList>
            <person name="Lavstsen T."/>
            <person name="Jespersen J.S."/>
        </authorList>
    </citation>
    <scope>NUCLEOTIDE SEQUENCE</scope>
    <source>
        <tissue evidence="1">Brain</tissue>
    </source>
</reference>
<feature type="non-terminal residue" evidence="1">
    <location>
        <position position="1"/>
    </location>
</feature>
<protein>
    <submittedName>
        <fullName evidence="1">Uncharacterized protein</fullName>
    </submittedName>
</protein>
<feature type="non-terminal residue" evidence="1">
    <location>
        <position position="53"/>
    </location>
</feature>
<accession>A0A1A8PI18</accession>
<evidence type="ECO:0000313" key="1">
    <source>
        <dbReference type="EMBL" id="SBR80863.1"/>
    </source>
</evidence>
<dbReference type="AlphaFoldDB" id="A0A1A8PI18"/>
<sequence length="53" mass="6303">NQRQHPCLTTKVLHLTTTDIHTSAQRSRVQTLRVYFRNIWTFTLSKSIKYLSL</sequence>
<reference evidence="1" key="2">
    <citation type="submission" date="2016-06" db="EMBL/GenBank/DDBJ databases">
        <title>The genome of a short-lived fish provides insights into sex chromosome evolution and the genetic control of aging.</title>
        <authorList>
            <person name="Reichwald K."/>
            <person name="Felder M."/>
            <person name="Petzold A."/>
            <person name="Koch P."/>
            <person name="Groth M."/>
            <person name="Platzer M."/>
        </authorList>
    </citation>
    <scope>NUCLEOTIDE SEQUENCE</scope>
    <source>
        <tissue evidence="1">Brain</tissue>
    </source>
</reference>
<gene>
    <name evidence="1" type="primary">Nfu_g_1_003254</name>
</gene>
<dbReference type="EMBL" id="HAEI01002560">
    <property type="protein sequence ID" value="SBR80863.1"/>
    <property type="molecule type" value="Transcribed_RNA"/>
</dbReference>
<proteinExistence type="predicted"/>
<organism evidence="1">
    <name type="scientific">Nothobranchius rachovii</name>
    <name type="common">bluefin notho</name>
    <dbReference type="NCBI Taxonomy" id="451742"/>
    <lineage>
        <taxon>Eukaryota</taxon>
        <taxon>Metazoa</taxon>
        <taxon>Chordata</taxon>
        <taxon>Craniata</taxon>
        <taxon>Vertebrata</taxon>
        <taxon>Euteleostomi</taxon>
        <taxon>Actinopterygii</taxon>
        <taxon>Neopterygii</taxon>
        <taxon>Teleostei</taxon>
        <taxon>Neoteleostei</taxon>
        <taxon>Acanthomorphata</taxon>
        <taxon>Ovalentaria</taxon>
        <taxon>Atherinomorphae</taxon>
        <taxon>Cyprinodontiformes</taxon>
        <taxon>Nothobranchiidae</taxon>
        <taxon>Nothobranchius</taxon>
    </lineage>
</organism>
<name>A0A1A8PI18_9TELE</name>